<dbReference type="WormBase" id="SRAE_2000069500">
    <property type="protein sequence ID" value="SRP00842"/>
    <property type="gene ID" value="WBGene00260892"/>
</dbReference>
<dbReference type="GO" id="GO:0016925">
    <property type="term" value="P:protein sumoylation"/>
    <property type="evidence" value="ECO:0007669"/>
    <property type="project" value="UniProtKB-UniPathway"/>
</dbReference>
<evidence type="ECO:0000313" key="12">
    <source>
        <dbReference type="WormBase" id="SRAE_2000069500"/>
    </source>
</evidence>
<dbReference type="RefSeq" id="XP_024505222.1">
    <property type="nucleotide sequence ID" value="XM_024651556.1"/>
</dbReference>
<evidence type="ECO:0000256" key="1">
    <source>
        <dbReference type="ARBA" id="ARBA00004718"/>
    </source>
</evidence>
<comment type="pathway">
    <text evidence="1">Protein modification; protein sumoylation.</text>
</comment>
<dbReference type="GeneID" id="36378386"/>
<dbReference type="Gene3D" id="3.30.40.10">
    <property type="entry name" value="Zinc/RING finger domain, C3HC4 (zinc finger)"/>
    <property type="match status" value="1"/>
</dbReference>
<keyword evidence="10" id="KW-1185">Reference proteome</keyword>
<dbReference type="GO" id="GO:0061665">
    <property type="term" value="F:SUMO ligase activity"/>
    <property type="evidence" value="ECO:0007669"/>
    <property type="project" value="TreeGrafter"/>
</dbReference>
<protein>
    <submittedName>
        <fullName evidence="9 11">SAP domain and Zinc finger, MIZ-type domain-containing protein</fullName>
    </submittedName>
</protein>
<dbReference type="InterPro" id="IPR013083">
    <property type="entry name" value="Znf_RING/FYVE/PHD"/>
</dbReference>
<feature type="domain" description="SAP" evidence="7">
    <location>
        <begin position="1"/>
        <end position="30"/>
    </location>
</feature>
<dbReference type="WBParaSite" id="SRAE_2000069500.1">
    <property type="protein sequence ID" value="SRAE_2000069500.1"/>
    <property type="gene ID" value="WBGene00260892"/>
</dbReference>
<gene>
    <name evidence="9 11 12" type="ORF">SRAE_2000069500</name>
</gene>
<dbReference type="InterPro" id="IPR003034">
    <property type="entry name" value="SAP_dom"/>
</dbReference>
<evidence type="ECO:0000259" key="7">
    <source>
        <dbReference type="PROSITE" id="PS50800"/>
    </source>
</evidence>
<organism evidence="9">
    <name type="scientific">Strongyloides ratti</name>
    <name type="common">Parasitic roundworm</name>
    <dbReference type="NCBI Taxonomy" id="34506"/>
    <lineage>
        <taxon>Eukaryota</taxon>
        <taxon>Metazoa</taxon>
        <taxon>Ecdysozoa</taxon>
        <taxon>Nematoda</taxon>
        <taxon>Chromadorea</taxon>
        <taxon>Rhabditida</taxon>
        <taxon>Tylenchina</taxon>
        <taxon>Panagrolaimomorpha</taxon>
        <taxon>Strongyloidoidea</taxon>
        <taxon>Strongyloididae</taxon>
        <taxon>Strongyloides</taxon>
    </lineage>
</organism>
<dbReference type="UniPathway" id="UPA00886"/>
<comment type="similarity">
    <text evidence="2">Belongs to the PIAS family.</text>
</comment>
<dbReference type="Pfam" id="PF02891">
    <property type="entry name" value="zf-MIZ"/>
    <property type="match status" value="1"/>
</dbReference>
<evidence type="ECO:0000259" key="8">
    <source>
        <dbReference type="PROSITE" id="PS51044"/>
    </source>
</evidence>
<dbReference type="GO" id="GO:0008270">
    <property type="term" value="F:zinc ion binding"/>
    <property type="evidence" value="ECO:0007669"/>
    <property type="project" value="UniProtKB-KW"/>
</dbReference>
<dbReference type="GO" id="GO:0000785">
    <property type="term" value="C:chromatin"/>
    <property type="evidence" value="ECO:0007669"/>
    <property type="project" value="TreeGrafter"/>
</dbReference>
<sequence>MDDLKFCLQNIGCNVNGRKDELQRRLNRALDCAKSQNSTVSIVLNREENKWKNKNISSTKSIVCSYPGDIVMKKLFFHKIISNISQWILPSVDDSCSTVYLNCELPDYISIDSLISNKNEISSNCLLLRSAKLSFFDDDNELKVDTYPVSMRMYINKTDYTNLLPREVFYSSADKKNRLNVPTILNEALLENSDIIRVLKSFTVELRYHKEINDYAKFAFALFTSTPISVKELCDEISKREKWDYSKFSEDLNKFMSKSSDIQLEFAKISLLSSTTRKRINIPFRGRYCNHLNPDDLEDYITINKNTEGWKCKICKALCTPDDIFIDEFYMKILEKHKTVEEIELYPDMTYKLFGQEEDKICQKPTAPKKSKIEEEIVIIDSDNEDEFENEDEEDIFTKVFSNKNEKTKITDSNFSKNEDEEDIFTKIFSNKNEKTKITDSNFSKTVEIPKKQIECIVINDSSDEEEPPEKRTKSNNKRILNNHIFQPKLFSNKYSTNIASESLSEIFSSDDSSKGDADDYNDLSVNLPNNEDSTITSNGMYEKNTCPVFNAFVKKIIADDPCTVTKMFFDSPNNKDLLPLNTTVLKDNLSIQDNTDLFHIPQIEEIKEYYEAKNKEWLRGLEKFMNNAEKNKGDISASS</sequence>
<dbReference type="PANTHER" id="PTHR10782:SF4">
    <property type="entry name" value="TONALLI, ISOFORM E"/>
    <property type="match status" value="1"/>
</dbReference>
<dbReference type="EMBL" id="LN609529">
    <property type="protein sequence ID" value="CEF66022.1"/>
    <property type="molecule type" value="Genomic_DNA"/>
</dbReference>
<dbReference type="OrthoDB" id="5875376at2759"/>
<dbReference type="PROSITE" id="PS50800">
    <property type="entry name" value="SAP"/>
    <property type="match status" value="1"/>
</dbReference>
<evidence type="ECO:0000313" key="11">
    <source>
        <dbReference type="WBParaSite" id="SRAE_2000069500.1"/>
    </source>
</evidence>
<keyword evidence="5" id="KW-0862">Zinc</keyword>
<dbReference type="InterPro" id="IPR004181">
    <property type="entry name" value="Znf_MIZ"/>
</dbReference>
<evidence type="ECO:0000256" key="2">
    <source>
        <dbReference type="ARBA" id="ARBA00005383"/>
    </source>
</evidence>
<dbReference type="AlphaFoldDB" id="A0A090L8E2"/>
<keyword evidence="4 6" id="KW-0863">Zinc-finger</keyword>
<dbReference type="CTD" id="36378386"/>
<dbReference type="PROSITE" id="PS51044">
    <property type="entry name" value="ZF_SP_RING"/>
    <property type="match status" value="1"/>
</dbReference>
<dbReference type="PANTHER" id="PTHR10782">
    <property type="entry name" value="ZINC FINGER MIZ DOMAIN-CONTAINING PROTEIN"/>
    <property type="match status" value="1"/>
</dbReference>
<evidence type="ECO:0000256" key="5">
    <source>
        <dbReference type="ARBA" id="ARBA00022833"/>
    </source>
</evidence>
<keyword evidence="3" id="KW-0479">Metal-binding</keyword>
<evidence type="ECO:0000256" key="4">
    <source>
        <dbReference type="ARBA" id="ARBA00022771"/>
    </source>
</evidence>
<dbReference type="Proteomes" id="UP000035682">
    <property type="component" value="Unplaced"/>
</dbReference>
<name>A0A090L8E2_STRRB</name>
<evidence type="ECO:0000313" key="9">
    <source>
        <dbReference type="EMBL" id="CEF66022.1"/>
    </source>
</evidence>
<reference evidence="9 10" key="1">
    <citation type="submission" date="2014-09" db="EMBL/GenBank/DDBJ databases">
        <authorList>
            <person name="Martin A.A."/>
        </authorList>
    </citation>
    <scope>NUCLEOTIDE SEQUENCE</scope>
    <source>
        <strain evidence="10">ED321</strain>
        <strain evidence="9">ED321 Heterogonic</strain>
    </source>
</reference>
<proteinExistence type="inferred from homology"/>
<accession>A0A090L8E2</accession>
<dbReference type="STRING" id="34506.A0A090L8E2"/>
<evidence type="ECO:0000313" key="10">
    <source>
        <dbReference type="Proteomes" id="UP000035682"/>
    </source>
</evidence>
<evidence type="ECO:0000256" key="6">
    <source>
        <dbReference type="PROSITE-ProRule" id="PRU00452"/>
    </source>
</evidence>
<reference evidence="11" key="2">
    <citation type="submission" date="2020-12" db="UniProtKB">
        <authorList>
            <consortium name="WormBaseParasite"/>
        </authorList>
    </citation>
    <scope>IDENTIFICATION</scope>
</reference>
<evidence type="ECO:0000256" key="3">
    <source>
        <dbReference type="ARBA" id="ARBA00022723"/>
    </source>
</evidence>
<feature type="domain" description="SP-RING-type" evidence="8">
    <location>
        <begin position="258"/>
        <end position="339"/>
    </location>
</feature>